<dbReference type="InterPro" id="IPR053150">
    <property type="entry name" value="Teicoplanin_resist-assoc"/>
</dbReference>
<protein>
    <submittedName>
        <fullName evidence="3">Glycopeptide antibiotics resistance protein</fullName>
    </submittedName>
</protein>
<feature type="transmembrane region" description="Helical" evidence="1">
    <location>
        <begin position="135"/>
        <end position="158"/>
    </location>
</feature>
<evidence type="ECO:0000313" key="3">
    <source>
        <dbReference type="EMBL" id="PVY46463.1"/>
    </source>
</evidence>
<reference evidence="3 4" key="1">
    <citation type="submission" date="2018-04" db="EMBL/GenBank/DDBJ databases">
        <title>Genomic Encyclopedia of Type Strains, Phase IV (KMG-IV): sequencing the most valuable type-strain genomes for metagenomic binning, comparative biology and taxonomic classification.</title>
        <authorList>
            <person name="Goeker M."/>
        </authorList>
    </citation>
    <scope>NUCLEOTIDE SEQUENCE [LARGE SCALE GENOMIC DNA]</scope>
    <source>
        <strain evidence="3 4">DSM 26588</strain>
    </source>
</reference>
<feature type="transmembrane region" description="Helical" evidence="1">
    <location>
        <begin position="108"/>
        <end position="128"/>
    </location>
</feature>
<comment type="caution">
    <text evidence="3">The sequence shown here is derived from an EMBL/GenBank/DDBJ whole genome shotgun (WGS) entry which is preliminary data.</text>
</comment>
<evidence type="ECO:0000259" key="2">
    <source>
        <dbReference type="Pfam" id="PF04892"/>
    </source>
</evidence>
<keyword evidence="1" id="KW-0472">Membrane</keyword>
<dbReference type="InterPro" id="IPR006976">
    <property type="entry name" value="VanZ-like"/>
</dbReference>
<dbReference type="PANTHER" id="PTHR36834:SF1">
    <property type="entry name" value="INTEGRAL MEMBRANE PROTEIN"/>
    <property type="match status" value="1"/>
</dbReference>
<keyword evidence="1" id="KW-1133">Transmembrane helix</keyword>
<name>A0A2U1BCV1_9FIRM</name>
<dbReference type="PANTHER" id="PTHR36834">
    <property type="entry name" value="MEMBRANE PROTEIN-RELATED"/>
    <property type="match status" value="1"/>
</dbReference>
<feature type="transmembrane region" description="Helical" evidence="1">
    <location>
        <begin position="76"/>
        <end position="96"/>
    </location>
</feature>
<dbReference type="AlphaFoldDB" id="A0A2U1BCV1"/>
<evidence type="ECO:0000313" key="4">
    <source>
        <dbReference type="Proteomes" id="UP000245778"/>
    </source>
</evidence>
<keyword evidence="1" id="KW-0812">Transmembrane</keyword>
<accession>A0A2U1BCV1</accession>
<dbReference type="Proteomes" id="UP000245778">
    <property type="component" value="Unassembled WGS sequence"/>
</dbReference>
<feature type="domain" description="VanZ-like" evidence="2">
    <location>
        <begin position="7"/>
        <end position="124"/>
    </location>
</feature>
<proteinExistence type="predicted"/>
<organism evidence="3 4">
    <name type="scientific">Intestinimonas butyriciproducens</name>
    <dbReference type="NCBI Taxonomy" id="1297617"/>
    <lineage>
        <taxon>Bacteria</taxon>
        <taxon>Bacillati</taxon>
        <taxon>Bacillota</taxon>
        <taxon>Clostridia</taxon>
        <taxon>Eubacteriales</taxon>
        <taxon>Intestinimonas</taxon>
    </lineage>
</organism>
<evidence type="ECO:0000256" key="1">
    <source>
        <dbReference type="SAM" id="Phobius"/>
    </source>
</evidence>
<dbReference type="Pfam" id="PF04892">
    <property type="entry name" value="VanZ"/>
    <property type="match status" value="1"/>
</dbReference>
<dbReference type="RefSeq" id="WP_165816325.1">
    <property type="nucleotide sequence ID" value="NZ_CP011524.1"/>
</dbReference>
<sequence length="437" mass="48874">MALLLLLCYLGGLAAITFMNREDGVQTGVQLRPFLAFWEAWNSFTLQIWLNPLLNIAMYLPLGVLLPLAEKPFRRWYWTLTAGAGTSLVIEMLQYILGRGQADVDDLICNILGGMLGYCLCMLFLSLAGKRRKIAGAYAILPVLSAAVLVGVFLTYHFQPYGNLADAPIYAANTKGIEWVSECSLSDEPGPSGVYWTEPFTIESSDAFAVEFLGRQGVENIFGTPDVDDDYHDVDYYDNTALYTDHHTYSLWVTYKDRSYEYTDYSVDSELRYSDKGGAITEDELRTALEKLGIEIPAAAEFITVDEEKGRYAFRAECVVENDVLTDGELTCWVAEGGILYKIDNTLSVSTLHGNAAVISPQEAYERLCAGQFSWRDVPMFNYLSPQQVRVIDCKLEYITDSKGFRQPVYSFTLSDENDIELRDGTGWTTFVPALAG</sequence>
<gene>
    <name evidence="3" type="ORF">C7373_11511</name>
</gene>
<dbReference type="EMBL" id="QEKK01000015">
    <property type="protein sequence ID" value="PVY46463.1"/>
    <property type="molecule type" value="Genomic_DNA"/>
</dbReference>
<dbReference type="GeneID" id="93229989"/>
<feature type="transmembrane region" description="Helical" evidence="1">
    <location>
        <begin position="48"/>
        <end position="69"/>
    </location>
</feature>